<protein>
    <submittedName>
        <fullName evidence="2">Amidohydrolase</fullName>
    </submittedName>
</protein>
<dbReference type="InterPro" id="IPR032466">
    <property type="entry name" value="Metal_Hydrolase"/>
</dbReference>
<accession>A0ABX6NFH0</accession>
<dbReference type="Pfam" id="PF07969">
    <property type="entry name" value="Amidohydro_3"/>
    <property type="match status" value="1"/>
</dbReference>
<evidence type="ECO:0000313" key="3">
    <source>
        <dbReference type="Proteomes" id="UP000503251"/>
    </source>
</evidence>
<gene>
    <name evidence="2" type="ORF">E8L03_07510</name>
</gene>
<dbReference type="PANTHER" id="PTHR22642">
    <property type="entry name" value="IMIDAZOLONEPROPIONASE"/>
    <property type="match status" value="1"/>
</dbReference>
<dbReference type="SUPFAM" id="SSF51338">
    <property type="entry name" value="Composite domain of metallo-dependent hydrolases"/>
    <property type="match status" value="1"/>
</dbReference>
<dbReference type="Gene3D" id="2.30.40.10">
    <property type="entry name" value="Urease, subunit C, domain 1"/>
    <property type="match status" value="1"/>
</dbReference>
<dbReference type="Gene3D" id="3.10.310.70">
    <property type="match status" value="1"/>
</dbReference>
<sequence>MTMNAILYDNADVVTMDDNTPRTDAVLVRCGRVEALGEQARALAGESAERRDMHGACMVPGFTESHIHYFDWALALKHLMLDKARGLPDVLDAVSEEAAKPEREWVIGYGWYEGGWPEQRIFTRRDLDAVCPDKPAVLWRADLHLAVVNTKALEAAGIARNAGQPAMGRIDVDENGEPTGVLRDWGINPVRTLALASLTDEDIDEAFADAQKELHRYGITGVHDLRLMGGLEAGPALSAWQRLRHSGSMRLRSWCCMAVEHLEEAIRLGLRTGMGDEWLRMGHFKVYSDGSMGAKTAWVLDPYRKSSAGSGLPMFAMDEIGRLLKLARQSGNSLTIHAIGDHAVRDLGTLLRETESCTASQRFAPDRIEHMQMVRTEDLDCYAGLKPGSVAVSVQPLHLVLDMDMIDGEFGELGRFTYPFASILKAGMALAFGSDCPVTHFDPLLGMHAAVARNVPGCEATPWHGQECVSAEDALRAYTVGPAASCGLENEAGSIAPGKLADFAVLSKNPLEIPTAELTGIDVLQTVVAGEFVFSKSK</sequence>
<name>A0ABX6NFH0_9BACT</name>
<evidence type="ECO:0000313" key="2">
    <source>
        <dbReference type="EMBL" id="QJT08783.1"/>
    </source>
</evidence>
<dbReference type="InterPro" id="IPR033932">
    <property type="entry name" value="YtcJ-like"/>
</dbReference>
<feature type="domain" description="Amidohydrolase 3" evidence="1">
    <location>
        <begin position="52"/>
        <end position="534"/>
    </location>
</feature>
<dbReference type="InterPro" id="IPR011059">
    <property type="entry name" value="Metal-dep_hydrolase_composite"/>
</dbReference>
<reference evidence="2 3" key="1">
    <citation type="submission" date="2019-04" db="EMBL/GenBank/DDBJ databases">
        <title>Isolation and culture of sulfate reducing bacteria from the cold seep of the South China Sea.</title>
        <authorList>
            <person name="Sun C."/>
            <person name="Liu R."/>
        </authorList>
    </citation>
    <scope>NUCLEOTIDE SEQUENCE [LARGE SCALE GENOMIC DNA]</scope>
    <source>
        <strain evidence="2 3">CS1</strain>
    </source>
</reference>
<keyword evidence="3" id="KW-1185">Reference proteome</keyword>
<evidence type="ECO:0000259" key="1">
    <source>
        <dbReference type="Pfam" id="PF07969"/>
    </source>
</evidence>
<dbReference type="PANTHER" id="PTHR22642:SF2">
    <property type="entry name" value="PROTEIN LONG AFTER FAR-RED 3"/>
    <property type="match status" value="1"/>
</dbReference>
<dbReference type="SUPFAM" id="SSF51556">
    <property type="entry name" value="Metallo-dependent hydrolases"/>
    <property type="match status" value="1"/>
</dbReference>
<dbReference type="Gene3D" id="3.20.20.140">
    <property type="entry name" value="Metal-dependent hydrolases"/>
    <property type="match status" value="1"/>
</dbReference>
<dbReference type="Proteomes" id="UP000503251">
    <property type="component" value="Chromosome"/>
</dbReference>
<dbReference type="CDD" id="cd01300">
    <property type="entry name" value="YtcJ_like"/>
    <property type="match status" value="1"/>
</dbReference>
<organism evidence="2 3">
    <name type="scientific">Oceanidesulfovibrio marinus</name>
    <dbReference type="NCBI Taxonomy" id="370038"/>
    <lineage>
        <taxon>Bacteria</taxon>
        <taxon>Pseudomonadati</taxon>
        <taxon>Thermodesulfobacteriota</taxon>
        <taxon>Desulfovibrionia</taxon>
        <taxon>Desulfovibrionales</taxon>
        <taxon>Desulfovibrionaceae</taxon>
        <taxon>Oceanidesulfovibrio</taxon>
    </lineage>
</organism>
<dbReference type="EMBL" id="CP039543">
    <property type="protein sequence ID" value="QJT08783.1"/>
    <property type="molecule type" value="Genomic_DNA"/>
</dbReference>
<dbReference type="InterPro" id="IPR013108">
    <property type="entry name" value="Amidohydro_3"/>
</dbReference>
<proteinExistence type="predicted"/>